<dbReference type="RefSeq" id="WP_346090885.1">
    <property type="nucleotide sequence ID" value="NZ_BAABKS010000016.1"/>
</dbReference>
<sequence>MATALLTVLVTVLAACGGSAAGEGGAGAGPIPATNPYGSDVAAEGTPKDGGVLVLGTDREAVSFDPTVQNTNNAAFAVYDSLMKLAPDGSAQPLLAKGMATTDNGRTWRLELREGVRFSDGTPLNADAVIVNTRRHVEKVRSAAHSFATQIETMTALDPLTVQFTLKAPLGDFPVLFAQNQYSGTLGLIVSPAALAKYGDDIGSNPVGAGPFVLKSWTRDSKMVLARNPTYWQPGLPHLDGLEFRPLSDTNSRQASIQNGDVDLAFGAYNQELVAALDNPNLQVFYGPGNSGEFLIFNMTKPPFDDRNMREAIVRAINLQALSASQYNNRIVPADSLFDAQSPFHTDAASKEWPAFDLEKAKQLVADYRASGKNPDFTFKTSNSRPPYAEFVQAQIEALGIKVDVQMYDLAQYSASVVQSGDFQLSTNVASVDYPYPGVRRLFGTGGSTNFGKYSDPQVDALLADAASTTDDDARARAYQQVELIVNKDIPVAWTSRVYLATIAKKEVKGIDRYQSRDLFLARTWLDR</sequence>
<dbReference type="Gene3D" id="3.10.105.10">
    <property type="entry name" value="Dipeptide-binding Protein, Domain 3"/>
    <property type="match status" value="1"/>
</dbReference>
<protein>
    <submittedName>
        <fullName evidence="3">ABC transporter substrate-binding protein</fullName>
    </submittedName>
</protein>
<keyword evidence="4" id="KW-1185">Reference proteome</keyword>
<accession>A0ABW3VRY3</accession>
<dbReference type="CDD" id="cd00995">
    <property type="entry name" value="PBP2_NikA_DppA_OppA_like"/>
    <property type="match status" value="1"/>
</dbReference>
<dbReference type="Pfam" id="PF00496">
    <property type="entry name" value="SBP_bac_5"/>
    <property type="match status" value="1"/>
</dbReference>
<feature type="chain" id="PRO_5045182569" evidence="1">
    <location>
        <begin position="22"/>
        <end position="528"/>
    </location>
</feature>
<proteinExistence type="predicted"/>
<organism evidence="3 4">
    <name type="scientific">Pseudonocardia benzenivorans</name>
    <dbReference type="NCBI Taxonomy" id="228005"/>
    <lineage>
        <taxon>Bacteria</taxon>
        <taxon>Bacillati</taxon>
        <taxon>Actinomycetota</taxon>
        <taxon>Actinomycetes</taxon>
        <taxon>Pseudonocardiales</taxon>
        <taxon>Pseudonocardiaceae</taxon>
        <taxon>Pseudonocardia</taxon>
    </lineage>
</organism>
<dbReference type="Proteomes" id="UP001597182">
    <property type="component" value="Unassembled WGS sequence"/>
</dbReference>
<dbReference type="EMBL" id="JBHTMB010000274">
    <property type="protein sequence ID" value="MFD1237203.1"/>
    <property type="molecule type" value="Genomic_DNA"/>
</dbReference>
<reference evidence="4" key="1">
    <citation type="journal article" date="2019" name="Int. J. Syst. Evol. Microbiol.">
        <title>The Global Catalogue of Microorganisms (GCM) 10K type strain sequencing project: providing services to taxonomists for standard genome sequencing and annotation.</title>
        <authorList>
            <consortium name="The Broad Institute Genomics Platform"/>
            <consortium name="The Broad Institute Genome Sequencing Center for Infectious Disease"/>
            <person name="Wu L."/>
            <person name="Ma J."/>
        </authorList>
    </citation>
    <scope>NUCLEOTIDE SEQUENCE [LARGE SCALE GENOMIC DNA]</scope>
    <source>
        <strain evidence="4">CCUG 49018</strain>
    </source>
</reference>
<comment type="caution">
    <text evidence="3">The sequence shown here is derived from an EMBL/GenBank/DDBJ whole genome shotgun (WGS) entry which is preliminary data.</text>
</comment>
<evidence type="ECO:0000313" key="3">
    <source>
        <dbReference type="EMBL" id="MFD1237203.1"/>
    </source>
</evidence>
<feature type="domain" description="Solute-binding protein family 5" evidence="2">
    <location>
        <begin position="92"/>
        <end position="437"/>
    </location>
</feature>
<gene>
    <name evidence="3" type="ORF">ACFQ34_28300</name>
</gene>
<evidence type="ECO:0000313" key="4">
    <source>
        <dbReference type="Proteomes" id="UP001597182"/>
    </source>
</evidence>
<dbReference type="InterPro" id="IPR039424">
    <property type="entry name" value="SBP_5"/>
</dbReference>
<evidence type="ECO:0000256" key="1">
    <source>
        <dbReference type="SAM" id="SignalP"/>
    </source>
</evidence>
<feature type="signal peptide" evidence="1">
    <location>
        <begin position="1"/>
        <end position="21"/>
    </location>
</feature>
<dbReference type="InterPro" id="IPR030678">
    <property type="entry name" value="Peptide/Ni-bd"/>
</dbReference>
<dbReference type="SUPFAM" id="SSF53850">
    <property type="entry name" value="Periplasmic binding protein-like II"/>
    <property type="match status" value="1"/>
</dbReference>
<dbReference type="Gene3D" id="3.40.190.10">
    <property type="entry name" value="Periplasmic binding protein-like II"/>
    <property type="match status" value="1"/>
</dbReference>
<evidence type="ECO:0000259" key="2">
    <source>
        <dbReference type="Pfam" id="PF00496"/>
    </source>
</evidence>
<name>A0ABW3VRY3_9PSEU</name>
<dbReference type="PANTHER" id="PTHR30290">
    <property type="entry name" value="PERIPLASMIC BINDING COMPONENT OF ABC TRANSPORTER"/>
    <property type="match status" value="1"/>
</dbReference>
<dbReference type="InterPro" id="IPR000914">
    <property type="entry name" value="SBP_5_dom"/>
</dbReference>
<dbReference type="PIRSF" id="PIRSF002741">
    <property type="entry name" value="MppA"/>
    <property type="match status" value="1"/>
</dbReference>
<keyword evidence="1" id="KW-0732">Signal</keyword>